<accession>A0A164KA50</accession>
<dbReference type="Proteomes" id="UP000076512">
    <property type="component" value="Unassembled WGS sequence"/>
</dbReference>
<evidence type="ECO:0000259" key="1">
    <source>
        <dbReference type="Pfam" id="PF01636"/>
    </source>
</evidence>
<dbReference type="Pfam" id="PF01636">
    <property type="entry name" value="APH"/>
    <property type="match status" value="1"/>
</dbReference>
<dbReference type="EMBL" id="LWGR01000013">
    <property type="protein sequence ID" value="KZM71196.1"/>
    <property type="molecule type" value="Genomic_DNA"/>
</dbReference>
<evidence type="ECO:0000313" key="2">
    <source>
        <dbReference type="EMBL" id="KZM71196.1"/>
    </source>
</evidence>
<dbReference type="Gene3D" id="1.10.510.10">
    <property type="entry name" value="Transferase(Phosphotransferase) domain 1"/>
    <property type="match status" value="1"/>
</dbReference>
<dbReference type="SUPFAM" id="SSF56112">
    <property type="entry name" value="Protein kinase-like (PK-like)"/>
    <property type="match status" value="1"/>
</dbReference>
<keyword evidence="3" id="KW-1185">Reference proteome</keyword>
<feature type="domain" description="Aminoglycoside phosphotransferase" evidence="1">
    <location>
        <begin position="34"/>
        <end position="267"/>
    </location>
</feature>
<protein>
    <recommendedName>
        <fullName evidence="1">Aminoglycoside phosphotransferase domain-containing protein</fullName>
    </recommendedName>
</protein>
<dbReference type="InterPro" id="IPR002575">
    <property type="entry name" value="Aminoglycoside_PTrfase"/>
</dbReference>
<dbReference type="AlphaFoldDB" id="A0A164KA50"/>
<reference evidence="2 3" key="1">
    <citation type="submission" date="2016-04" db="EMBL/GenBank/DDBJ databases">
        <authorList>
            <person name="Evans L.H."/>
            <person name="Alamgir A."/>
            <person name="Owens N."/>
            <person name="Weber N.D."/>
            <person name="Virtaneva K."/>
            <person name="Barbian K."/>
            <person name="Babar A."/>
            <person name="Rosenke K."/>
        </authorList>
    </citation>
    <scope>NUCLEOTIDE SEQUENCE [LARGE SCALE GENOMIC DNA]</scope>
    <source>
        <strain evidence="2 3">IFM 0406</strain>
    </source>
</reference>
<comment type="caution">
    <text evidence="2">The sequence shown here is derived from an EMBL/GenBank/DDBJ whole genome shotgun (WGS) entry which is preliminary data.</text>
</comment>
<proteinExistence type="predicted"/>
<sequence length="322" mass="35340">MRRMLTPPPDLPDDLLTATLARHWAIEAVGLEYLPVGFGSHHWAVTGVGDRRWFVTVDEVVPAAFERLLAALGTAAALRADGLDFVVAPLPAAEGAVAVRVAERFAVACYPHVAGRHFDFGEFREEEHRRAVLDMLVAVHRAAPPAVVRPDDYTIAHREEVESLLSGAPIPATGPYAEPMRDLLRDTATALRRGLARYDALVAAARAHADRAVVTHGEPHAGNTIHAPDGWRLIDWDTALLAPPERDLWDLDPGDGSVLAAYTAATGVALEPALLDLYRLRWDLTDTAEYVHRFRWPHTGSADDVKSWKNLRELISQLADLP</sequence>
<dbReference type="Gene3D" id="1.20.58.840">
    <property type="match status" value="1"/>
</dbReference>
<organism evidence="2 3">
    <name type="scientific">Nocardia terpenica</name>
    <dbReference type="NCBI Taxonomy" id="455432"/>
    <lineage>
        <taxon>Bacteria</taxon>
        <taxon>Bacillati</taxon>
        <taxon>Actinomycetota</taxon>
        <taxon>Actinomycetes</taxon>
        <taxon>Mycobacteriales</taxon>
        <taxon>Nocardiaceae</taxon>
        <taxon>Nocardia</taxon>
    </lineage>
</organism>
<evidence type="ECO:0000313" key="3">
    <source>
        <dbReference type="Proteomes" id="UP000076512"/>
    </source>
</evidence>
<gene>
    <name evidence="2" type="ORF">AWN90_39655</name>
</gene>
<dbReference type="InterPro" id="IPR011009">
    <property type="entry name" value="Kinase-like_dom_sf"/>
</dbReference>
<dbReference type="Gene3D" id="3.30.200.20">
    <property type="entry name" value="Phosphorylase Kinase, domain 1"/>
    <property type="match status" value="1"/>
</dbReference>
<name>A0A164KA50_9NOCA</name>
<dbReference type="STRING" id="455432.AWN90_39655"/>